<dbReference type="PROSITE" id="PS51257">
    <property type="entry name" value="PROKAR_LIPOPROTEIN"/>
    <property type="match status" value="1"/>
</dbReference>
<keyword evidence="2" id="KW-1185">Reference proteome</keyword>
<name>A0A6I6JV61_9BACT</name>
<dbReference type="KEGG" id="mcos:GM418_16215"/>
<dbReference type="EMBL" id="CP046401">
    <property type="protein sequence ID" value="QGY45159.1"/>
    <property type="molecule type" value="Genomic_DNA"/>
</dbReference>
<evidence type="ECO:0000313" key="1">
    <source>
        <dbReference type="EMBL" id="QGY45159.1"/>
    </source>
</evidence>
<dbReference type="RefSeq" id="WP_158868167.1">
    <property type="nucleotide sequence ID" value="NZ_CP046401.1"/>
</dbReference>
<gene>
    <name evidence="1" type="ORF">GM418_16215</name>
</gene>
<sequence length="307" mass="32874">MKNIFKVLLTIIISGAFFISCEEEETNFDALTTEPDAGAPFYVQFIDAAQTLESGVTDEGELIDIETTVAVSLMGMPQSQDIDVNFTVDPSTTIDASMYNMSASSITISAGSTSGSVTFSTITENMPAGEELKLVLNLDAGEYNSPSENGTKLTYDLTRLAFCPLENGAADLVGTWSGSDGQGDYVSGASVTASLNGTDLEFSAGLGFGFIADFWAETVTSGGNFTMTINGNGTIEIPRQYLFTTDYEGSPYDYEIAGTGKWENCDGKPRIILEYDIYYPGDESGLAQTYNSYLGGIPYLTADLTMQ</sequence>
<evidence type="ECO:0000313" key="2">
    <source>
        <dbReference type="Proteomes" id="UP000428260"/>
    </source>
</evidence>
<organism evidence="1 2">
    <name type="scientific">Maribellus comscasis</name>
    <dbReference type="NCBI Taxonomy" id="2681766"/>
    <lineage>
        <taxon>Bacteria</taxon>
        <taxon>Pseudomonadati</taxon>
        <taxon>Bacteroidota</taxon>
        <taxon>Bacteroidia</taxon>
        <taxon>Marinilabiliales</taxon>
        <taxon>Prolixibacteraceae</taxon>
        <taxon>Maribellus</taxon>
    </lineage>
</organism>
<proteinExistence type="predicted"/>
<reference evidence="1 2" key="1">
    <citation type="submission" date="2019-11" db="EMBL/GenBank/DDBJ databases">
        <authorList>
            <person name="Zheng R.K."/>
            <person name="Sun C.M."/>
        </authorList>
    </citation>
    <scope>NUCLEOTIDE SEQUENCE [LARGE SCALE GENOMIC DNA]</scope>
    <source>
        <strain evidence="1 2">WC007</strain>
    </source>
</reference>
<dbReference type="Proteomes" id="UP000428260">
    <property type="component" value="Chromosome"/>
</dbReference>
<accession>A0A6I6JV61</accession>
<protein>
    <recommendedName>
        <fullName evidence="3">Calx-beta domain-containing protein</fullName>
    </recommendedName>
</protein>
<dbReference type="AlphaFoldDB" id="A0A6I6JV61"/>
<evidence type="ECO:0008006" key="3">
    <source>
        <dbReference type="Google" id="ProtNLM"/>
    </source>
</evidence>